<evidence type="ECO:0000313" key="13">
    <source>
        <dbReference type="EMBL" id="OEU18963.1"/>
    </source>
</evidence>
<evidence type="ECO:0000256" key="6">
    <source>
        <dbReference type="ARBA" id="ARBA00022792"/>
    </source>
</evidence>
<reference evidence="13 14" key="1">
    <citation type="submission" date="2016-09" db="EMBL/GenBank/DDBJ databases">
        <title>Extensive genetic diversity and differential bi-allelic expression allows diatom success in the polar Southern Ocean.</title>
        <authorList>
            <consortium name="DOE Joint Genome Institute"/>
            <person name="Mock T."/>
            <person name="Otillar R.P."/>
            <person name="Strauss J."/>
            <person name="Dupont C."/>
            <person name="Frickenhaus S."/>
            <person name="Maumus F."/>
            <person name="Mcmullan M."/>
            <person name="Sanges R."/>
            <person name="Schmutz J."/>
            <person name="Toseland A."/>
            <person name="Valas R."/>
            <person name="Veluchamy A."/>
            <person name="Ward B.J."/>
            <person name="Allen A."/>
            <person name="Barry K."/>
            <person name="Falciatore A."/>
            <person name="Ferrante M."/>
            <person name="Fortunato A.E."/>
            <person name="Gloeckner G."/>
            <person name="Gruber A."/>
            <person name="Hipkin R."/>
            <person name="Janech M."/>
            <person name="Kroth P."/>
            <person name="Leese F."/>
            <person name="Lindquist E."/>
            <person name="Lyon B.R."/>
            <person name="Martin J."/>
            <person name="Mayer C."/>
            <person name="Parker M."/>
            <person name="Quesneville H."/>
            <person name="Raymond J."/>
            <person name="Uhlig C."/>
            <person name="Valentin K.U."/>
            <person name="Worden A.Z."/>
            <person name="Armbrust E.V."/>
            <person name="Bowler C."/>
            <person name="Green B."/>
            <person name="Moulton V."/>
            <person name="Van Oosterhout C."/>
            <person name="Grigoriev I."/>
        </authorList>
    </citation>
    <scope>NUCLEOTIDE SEQUENCE [LARGE SCALE GENOMIC DNA]</scope>
    <source>
        <strain evidence="13 14">CCMP1102</strain>
    </source>
</reference>
<dbReference type="Gene3D" id="1.50.40.10">
    <property type="entry name" value="Mitochondrial carrier domain"/>
    <property type="match status" value="1"/>
</dbReference>
<keyword evidence="5" id="KW-0677">Repeat</keyword>
<feature type="repeat" description="Solcar" evidence="10">
    <location>
        <begin position="25"/>
        <end position="174"/>
    </location>
</feature>
<dbReference type="Pfam" id="PF00153">
    <property type="entry name" value="Mito_carr"/>
    <property type="match status" value="3"/>
</dbReference>
<proteinExistence type="inferred from homology"/>
<accession>A0A1E7FMD4</accession>
<dbReference type="InterPro" id="IPR023395">
    <property type="entry name" value="MCP_dom_sf"/>
</dbReference>
<evidence type="ECO:0000256" key="11">
    <source>
        <dbReference type="RuleBase" id="RU000488"/>
    </source>
</evidence>
<dbReference type="SUPFAM" id="SSF103506">
    <property type="entry name" value="Mitochondrial carrier"/>
    <property type="match status" value="1"/>
</dbReference>
<feature type="compositionally biased region" description="Low complexity" evidence="12">
    <location>
        <begin position="9"/>
        <end position="18"/>
    </location>
</feature>
<keyword evidence="7" id="KW-1133">Transmembrane helix</keyword>
<dbReference type="KEGG" id="fcy:FRACYDRAFT_207310"/>
<feature type="region of interest" description="Disordered" evidence="12">
    <location>
        <begin position="1"/>
        <end position="24"/>
    </location>
</feature>
<evidence type="ECO:0000313" key="14">
    <source>
        <dbReference type="Proteomes" id="UP000095751"/>
    </source>
</evidence>
<organism evidence="13 14">
    <name type="scientific">Fragilariopsis cylindrus CCMP1102</name>
    <dbReference type="NCBI Taxonomy" id="635003"/>
    <lineage>
        <taxon>Eukaryota</taxon>
        <taxon>Sar</taxon>
        <taxon>Stramenopiles</taxon>
        <taxon>Ochrophyta</taxon>
        <taxon>Bacillariophyta</taxon>
        <taxon>Bacillariophyceae</taxon>
        <taxon>Bacillariophycidae</taxon>
        <taxon>Bacillariales</taxon>
        <taxon>Bacillariaceae</taxon>
        <taxon>Fragilariopsis</taxon>
    </lineage>
</organism>
<keyword evidence="3 11" id="KW-0813">Transport</keyword>
<evidence type="ECO:0000256" key="8">
    <source>
        <dbReference type="ARBA" id="ARBA00023128"/>
    </source>
</evidence>
<dbReference type="InterPro" id="IPR018108">
    <property type="entry name" value="MCP_transmembrane"/>
</dbReference>
<dbReference type="GO" id="GO:0005743">
    <property type="term" value="C:mitochondrial inner membrane"/>
    <property type="evidence" value="ECO:0007669"/>
    <property type="project" value="UniProtKB-SubCell"/>
</dbReference>
<protein>
    <submittedName>
        <fullName evidence="13">Mitochondrial carrier</fullName>
    </submittedName>
</protein>
<dbReference type="PANTHER" id="PTHR45760">
    <property type="entry name" value="FI19922P1-RELATED"/>
    <property type="match status" value="1"/>
</dbReference>
<dbReference type="InParanoid" id="A0A1E7FMD4"/>
<dbReference type="AlphaFoldDB" id="A0A1E7FMD4"/>
<evidence type="ECO:0000256" key="12">
    <source>
        <dbReference type="SAM" id="MobiDB-lite"/>
    </source>
</evidence>
<evidence type="ECO:0000256" key="9">
    <source>
        <dbReference type="ARBA" id="ARBA00023136"/>
    </source>
</evidence>
<keyword evidence="8" id="KW-0496">Mitochondrion</keyword>
<dbReference type="GO" id="GO:1990542">
    <property type="term" value="P:mitochondrial transmembrane transport"/>
    <property type="evidence" value="ECO:0007669"/>
    <property type="project" value="InterPro"/>
</dbReference>
<evidence type="ECO:0000256" key="5">
    <source>
        <dbReference type="ARBA" id="ARBA00022737"/>
    </source>
</evidence>
<feature type="repeat" description="Solcar" evidence="10">
    <location>
        <begin position="310"/>
        <end position="396"/>
    </location>
</feature>
<dbReference type="FunCoup" id="A0A1E7FMD4">
    <property type="interactions" value="70"/>
</dbReference>
<evidence type="ECO:0000256" key="1">
    <source>
        <dbReference type="ARBA" id="ARBA00004448"/>
    </source>
</evidence>
<comment type="subcellular location">
    <subcellularLocation>
        <location evidence="1">Mitochondrion inner membrane</location>
        <topology evidence="1">Multi-pass membrane protein</topology>
    </subcellularLocation>
</comment>
<dbReference type="PANTHER" id="PTHR45760:SF2">
    <property type="entry name" value="FI19922P1-RELATED"/>
    <property type="match status" value="1"/>
</dbReference>
<evidence type="ECO:0000256" key="3">
    <source>
        <dbReference type="ARBA" id="ARBA00022448"/>
    </source>
</evidence>
<comment type="similarity">
    <text evidence="2 11">Belongs to the mitochondrial carrier (TC 2.A.29) family.</text>
</comment>
<name>A0A1E7FMD4_9STRA</name>
<keyword evidence="14" id="KW-1185">Reference proteome</keyword>
<evidence type="ECO:0000256" key="2">
    <source>
        <dbReference type="ARBA" id="ARBA00006375"/>
    </source>
</evidence>
<dbReference type="PROSITE" id="PS50920">
    <property type="entry name" value="SOLCAR"/>
    <property type="match status" value="3"/>
</dbReference>
<evidence type="ECO:0000256" key="4">
    <source>
        <dbReference type="ARBA" id="ARBA00022692"/>
    </source>
</evidence>
<evidence type="ECO:0000256" key="7">
    <source>
        <dbReference type="ARBA" id="ARBA00022989"/>
    </source>
</evidence>
<dbReference type="OrthoDB" id="1747031at2759"/>
<evidence type="ECO:0000256" key="10">
    <source>
        <dbReference type="PROSITE-ProRule" id="PRU00282"/>
    </source>
</evidence>
<dbReference type="Proteomes" id="UP000095751">
    <property type="component" value="Unassembled WGS sequence"/>
</dbReference>
<sequence>MSTRKNTTQEQQQQQQQHQDNRYRAEAKNKIISASIGSIITALTVTPLEVVKVRQQAAGLASTTTSALNINLTSSPKLCPNGCGTFVLSTGLGEYLTSRSTAGYFDPNTGILKQKQREIITEASKTGGGPLKILRKIFLTEGFSGIYAGLAPTLVMGIPNTVLYFFSYEEISPRLKARYPSDHPGSGAVPAVAGGSARFIASLSTAPLELLRTQQAARAGGSLGDPTANGGGMIAELRTMIRSDGALSLFRGAWPTLMRDVPFSAIYWVCIESMRDFWRNRHRDQQHLSNRNNSSNNDIPSSSSSISTSEQTVEALINGCVSGVIAAAFTTPLDVLKTRSQVAVIPDTTPTKATAVETIVETEGISGLWRGNTARCMKVAPACGIMISTYEAGKRLLATE</sequence>
<gene>
    <name evidence="13" type="ORF">FRACYDRAFT_207310</name>
</gene>
<keyword evidence="4 10" id="KW-0812">Transmembrane</keyword>
<dbReference type="EMBL" id="KV784356">
    <property type="protein sequence ID" value="OEU18963.1"/>
    <property type="molecule type" value="Genomic_DNA"/>
</dbReference>
<dbReference type="InterPro" id="IPR045315">
    <property type="entry name" value="Mtm1-like"/>
</dbReference>
<feature type="repeat" description="Solcar" evidence="10">
    <location>
        <begin position="185"/>
        <end position="277"/>
    </location>
</feature>
<keyword evidence="6" id="KW-0999">Mitochondrion inner membrane</keyword>
<keyword evidence="9 10" id="KW-0472">Membrane</keyword>